<dbReference type="GO" id="GO:0034038">
    <property type="term" value="F:deoxyhypusine synthase activity"/>
    <property type="evidence" value="ECO:0007669"/>
    <property type="project" value="TreeGrafter"/>
</dbReference>
<gene>
    <name evidence="3" type="ORF">ETSY2_43825</name>
</gene>
<proteinExistence type="inferred from homology"/>
<dbReference type="Proteomes" id="UP000019140">
    <property type="component" value="Unassembled WGS sequence"/>
</dbReference>
<comment type="caution">
    <text evidence="3">The sequence shown here is derived from an EMBL/GenBank/DDBJ whole genome shotgun (WGS) entry which is preliminary data.</text>
</comment>
<organism evidence="3 4">
    <name type="scientific">Candidatus Entotheonella gemina</name>
    <dbReference type="NCBI Taxonomy" id="1429439"/>
    <lineage>
        <taxon>Bacteria</taxon>
        <taxon>Pseudomonadati</taxon>
        <taxon>Nitrospinota/Tectimicrobiota group</taxon>
        <taxon>Candidatus Tectimicrobiota</taxon>
        <taxon>Candidatus Entotheonellia</taxon>
        <taxon>Candidatus Entotheonellales</taxon>
        <taxon>Candidatus Entotheonellaceae</taxon>
        <taxon>Candidatus Entotheonella</taxon>
    </lineage>
</organism>
<evidence type="ECO:0000256" key="2">
    <source>
        <dbReference type="ARBA" id="ARBA00022679"/>
    </source>
</evidence>
<evidence type="ECO:0000313" key="4">
    <source>
        <dbReference type="Proteomes" id="UP000019140"/>
    </source>
</evidence>
<sequence length="378" mass="41740">MIVPRELRDGREDGFEPLESLDPNRIETFSDLLSAMRKTAFGGRQLGEAFEVLQAMTHDPDCMVVATLSGAMTVAKMGTLFCRMIDLGMIDVVIATGALITHGLTESVGLVHYRYPDGVPDPELYAKGYNRIYDTVEMEANLNDVEIVVHRALSQLDPQQIWSSSTITHDIGRVLHEEYPGEGILKSAYRRGVPVFIPAFTDSELGLDLSFWAMRGAIAEGRVQVEGRPHSEVVEELLQELPPFNPYQDLQRYARCILAAKRTGIFTIGGGVPRNWAQQVAPYIDFMGERLGLAQQDVPRFHYGVRLCPEPVHWGGLSGSTYSEGMSWGKFVPTEEGGQFAEVFADATVVLPLLLGGLFERTGATPVAKSFTLPTLFT</sequence>
<evidence type="ECO:0000256" key="1">
    <source>
        <dbReference type="ARBA" id="ARBA00009892"/>
    </source>
</evidence>
<dbReference type="InterPro" id="IPR002773">
    <property type="entry name" value="Deoxyhypusine_synthase"/>
</dbReference>
<dbReference type="AlphaFoldDB" id="W4LIP5"/>
<dbReference type="InterPro" id="IPR029035">
    <property type="entry name" value="DHS-like_NAD/FAD-binding_dom"/>
</dbReference>
<dbReference type="PANTHER" id="PTHR11703:SF2">
    <property type="entry name" value="DEOXYHYPUSINE SYNTHASE-LIKE PROTEIN"/>
    <property type="match status" value="1"/>
</dbReference>
<comment type="similarity">
    <text evidence="1">Belongs to the deoxyhypusine synthase family.</text>
</comment>
<dbReference type="Gene3D" id="3.40.910.10">
    <property type="entry name" value="Deoxyhypusine synthase"/>
    <property type="match status" value="1"/>
</dbReference>
<dbReference type="HOGENOM" id="CLU_039781_1_0_7"/>
<dbReference type="Pfam" id="PF01916">
    <property type="entry name" value="DS"/>
    <property type="match status" value="2"/>
</dbReference>
<keyword evidence="2" id="KW-0808">Transferase</keyword>
<name>W4LIP5_9BACT</name>
<dbReference type="InterPro" id="IPR036982">
    <property type="entry name" value="Deoxyhypusine_synthase_sf"/>
</dbReference>
<reference evidence="3 4" key="1">
    <citation type="journal article" date="2014" name="Nature">
        <title>An environmental bacterial taxon with a large and distinct metabolic repertoire.</title>
        <authorList>
            <person name="Wilson M.C."/>
            <person name="Mori T."/>
            <person name="Ruckert C."/>
            <person name="Uria A.R."/>
            <person name="Helf M.J."/>
            <person name="Takada K."/>
            <person name="Gernert C."/>
            <person name="Steffens U.A."/>
            <person name="Heycke N."/>
            <person name="Schmitt S."/>
            <person name="Rinke C."/>
            <person name="Helfrich E.J."/>
            <person name="Brachmann A.O."/>
            <person name="Gurgui C."/>
            <person name="Wakimoto T."/>
            <person name="Kracht M."/>
            <person name="Crusemann M."/>
            <person name="Hentschel U."/>
            <person name="Abe I."/>
            <person name="Matsunaga S."/>
            <person name="Kalinowski J."/>
            <person name="Takeyama H."/>
            <person name="Piel J."/>
        </authorList>
    </citation>
    <scope>NUCLEOTIDE SEQUENCE [LARGE SCALE GENOMIC DNA]</scope>
    <source>
        <strain evidence="4">TSY2</strain>
    </source>
</reference>
<evidence type="ECO:0000313" key="3">
    <source>
        <dbReference type="EMBL" id="ETW97832.1"/>
    </source>
</evidence>
<dbReference type="GO" id="GO:0005737">
    <property type="term" value="C:cytoplasm"/>
    <property type="evidence" value="ECO:0007669"/>
    <property type="project" value="TreeGrafter"/>
</dbReference>
<protein>
    <submittedName>
        <fullName evidence="3">Deoxyhypusine synthase</fullName>
    </submittedName>
</protein>
<dbReference type="SUPFAM" id="SSF52467">
    <property type="entry name" value="DHS-like NAD/FAD-binding domain"/>
    <property type="match status" value="1"/>
</dbReference>
<accession>W4LIP5</accession>
<dbReference type="PANTHER" id="PTHR11703">
    <property type="entry name" value="DEOXYHYPUSINE SYNTHASE"/>
    <property type="match status" value="1"/>
</dbReference>
<dbReference type="EMBL" id="AZHX01002007">
    <property type="protein sequence ID" value="ETW97832.1"/>
    <property type="molecule type" value="Genomic_DNA"/>
</dbReference>
<keyword evidence="4" id="KW-1185">Reference proteome</keyword>